<dbReference type="InterPro" id="IPR004360">
    <property type="entry name" value="Glyas_Fos-R_dOase_dom"/>
</dbReference>
<reference evidence="2 3" key="1">
    <citation type="submission" date="2024-09" db="EMBL/GenBank/DDBJ databases">
        <authorList>
            <person name="Sun Q."/>
            <person name="Mori K."/>
        </authorList>
    </citation>
    <scope>NUCLEOTIDE SEQUENCE [LARGE SCALE GENOMIC DNA]</scope>
    <source>
        <strain evidence="2 3">CCM 4839</strain>
    </source>
</reference>
<keyword evidence="3" id="KW-1185">Reference proteome</keyword>
<dbReference type="SUPFAM" id="SSF54593">
    <property type="entry name" value="Glyoxalase/Bleomycin resistance protein/Dihydroxybiphenyl dioxygenase"/>
    <property type="match status" value="1"/>
</dbReference>
<organism evidence="2 3">
    <name type="scientific">Paenibacillus mendelii</name>
    <dbReference type="NCBI Taxonomy" id="206163"/>
    <lineage>
        <taxon>Bacteria</taxon>
        <taxon>Bacillati</taxon>
        <taxon>Bacillota</taxon>
        <taxon>Bacilli</taxon>
        <taxon>Bacillales</taxon>
        <taxon>Paenibacillaceae</taxon>
        <taxon>Paenibacillus</taxon>
    </lineage>
</organism>
<evidence type="ECO:0000259" key="1">
    <source>
        <dbReference type="PROSITE" id="PS51819"/>
    </source>
</evidence>
<dbReference type="Proteomes" id="UP001589818">
    <property type="component" value="Unassembled WGS sequence"/>
</dbReference>
<dbReference type="PANTHER" id="PTHR36503:SF2">
    <property type="entry name" value="BLR2408 PROTEIN"/>
    <property type="match status" value="1"/>
</dbReference>
<dbReference type="PANTHER" id="PTHR36503">
    <property type="entry name" value="BLR2520 PROTEIN"/>
    <property type="match status" value="1"/>
</dbReference>
<sequence>MGTQADKIFVNLPVKDLKKSIDFFTALGFEFNAQYTDDNATCMVISEHIFVMLLVEDFFQTFTKKAISDSTKTTEVILALSANSREAVDELVHKALAAGGKASNDPADHGFMYAWSFQDIDGHLWEIMYMDESAADQG</sequence>
<dbReference type="EMBL" id="JBHLVF010000041">
    <property type="protein sequence ID" value="MFC0394510.1"/>
    <property type="molecule type" value="Genomic_DNA"/>
</dbReference>
<proteinExistence type="predicted"/>
<evidence type="ECO:0000313" key="2">
    <source>
        <dbReference type="EMBL" id="MFC0394510.1"/>
    </source>
</evidence>
<name>A0ABV6JI50_9BACL</name>
<feature type="domain" description="VOC" evidence="1">
    <location>
        <begin position="4"/>
        <end position="130"/>
    </location>
</feature>
<dbReference type="Gene3D" id="3.10.180.10">
    <property type="entry name" value="2,3-Dihydroxybiphenyl 1,2-Dioxygenase, domain 1"/>
    <property type="match status" value="1"/>
</dbReference>
<dbReference type="Pfam" id="PF00903">
    <property type="entry name" value="Glyoxalase"/>
    <property type="match status" value="1"/>
</dbReference>
<evidence type="ECO:0000313" key="3">
    <source>
        <dbReference type="Proteomes" id="UP001589818"/>
    </source>
</evidence>
<dbReference type="RefSeq" id="WP_204815639.1">
    <property type="nucleotide sequence ID" value="NZ_JANHOF010000001.1"/>
</dbReference>
<gene>
    <name evidence="2" type="ORF">ACFFJ8_24515</name>
</gene>
<dbReference type="PROSITE" id="PS51819">
    <property type="entry name" value="VOC"/>
    <property type="match status" value="1"/>
</dbReference>
<comment type="caution">
    <text evidence="2">The sequence shown here is derived from an EMBL/GenBank/DDBJ whole genome shotgun (WGS) entry which is preliminary data.</text>
</comment>
<dbReference type="CDD" id="cd09012">
    <property type="entry name" value="VOC_like"/>
    <property type="match status" value="1"/>
</dbReference>
<dbReference type="InterPro" id="IPR037523">
    <property type="entry name" value="VOC_core"/>
</dbReference>
<protein>
    <submittedName>
        <fullName evidence="2">VOC family protein</fullName>
    </submittedName>
</protein>
<dbReference type="InterPro" id="IPR029068">
    <property type="entry name" value="Glyas_Bleomycin-R_OHBP_Dase"/>
</dbReference>
<accession>A0ABV6JI50</accession>